<proteinExistence type="inferred from homology"/>
<keyword evidence="2" id="KW-0813">Transport</keyword>
<evidence type="ECO:0000256" key="3">
    <source>
        <dbReference type="ARBA" id="ARBA00022729"/>
    </source>
</evidence>
<gene>
    <name evidence="7" type="ORF">ACFOEO_12945</name>
</gene>
<dbReference type="InterPro" id="IPR000914">
    <property type="entry name" value="SBP_5_dom"/>
</dbReference>
<accession>A0ABV7N7A2</accession>
<evidence type="ECO:0000256" key="1">
    <source>
        <dbReference type="ARBA" id="ARBA00005695"/>
    </source>
</evidence>
<dbReference type="PANTHER" id="PTHR30290:SF9">
    <property type="entry name" value="OLIGOPEPTIDE-BINDING PROTEIN APPA"/>
    <property type="match status" value="1"/>
</dbReference>
<dbReference type="CDD" id="cd08499">
    <property type="entry name" value="PBP2_Ylib_like"/>
    <property type="match status" value="1"/>
</dbReference>
<feature type="compositionally biased region" description="Acidic residues" evidence="4">
    <location>
        <begin position="24"/>
        <end position="36"/>
    </location>
</feature>
<dbReference type="RefSeq" id="WP_380656744.1">
    <property type="nucleotide sequence ID" value="NZ_JBHRVQ010000001.1"/>
</dbReference>
<dbReference type="PIRSF" id="PIRSF002741">
    <property type="entry name" value="MppA"/>
    <property type="match status" value="1"/>
</dbReference>
<dbReference type="Gene3D" id="3.10.105.10">
    <property type="entry name" value="Dipeptide-binding Protein, Domain 3"/>
    <property type="match status" value="1"/>
</dbReference>
<name>A0ABV7N7A2_9STAP</name>
<evidence type="ECO:0000256" key="2">
    <source>
        <dbReference type="ARBA" id="ARBA00022448"/>
    </source>
</evidence>
<keyword evidence="8" id="KW-1185">Reference proteome</keyword>
<sequence>MKNYLKFLLISIFVLVLAACTDDSSVEPDSDAEGEETSGGGGDMVLAFPSDAVSMDPHGSNDVPSEQVRDTMYEGLVVQDENLEVAPLLATEWEQTDDTTWLFTLREGVTFHDGSEFNADVVKKNLDRLLEPAAASERAFVLEMIEEVNVVDDYQVEIVTEYPFAPLINHLTHGAGKMMSGDLIDEDYQNAIDEAGLDMTADEYYEAREAGDSEYEDAADSISQYIGSVVEQNPTGSGYLQFENRNPGESTELVAFEDYWDGAPTIDSATFKVVSETGSRIAELETGSSDFIAQVESNNIERMENNDDVTLERTDSVSIDYIGFNTQKEPFDDPQVRTAITHAFDKEAVLSGVYNDSGTPAAGPLAPGILGSSDSLEGPEYDMDQARELLAEAGYEDGFDVNLMVNEDNPERRDMAIWLQESLAELNINVNIQQVEWGAYLEMTGNGEHDMFILGWSNTTGDPDNGISPLFHSDMVGAEGNRSFFENDELDALLDEGKRESDDSVREEIYQEAQQLLVDEAPAIFVRHSENLNAYSNNVENIGIDRYNIYDLRNVNINE</sequence>
<dbReference type="PROSITE" id="PS51257">
    <property type="entry name" value="PROKAR_LIPOPROTEIN"/>
    <property type="match status" value="1"/>
</dbReference>
<evidence type="ECO:0000256" key="4">
    <source>
        <dbReference type="SAM" id="MobiDB-lite"/>
    </source>
</evidence>
<feature type="domain" description="Solute-binding protein family 5" evidence="6">
    <location>
        <begin position="84"/>
        <end position="474"/>
    </location>
</feature>
<dbReference type="Gene3D" id="3.90.76.10">
    <property type="entry name" value="Dipeptide-binding Protein, Domain 1"/>
    <property type="match status" value="1"/>
</dbReference>
<feature type="chain" id="PRO_5046791292" evidence="5">
    <location>
        <begin position="19"/>
        <end position="559"/>
    </location>
</feature>
<evidence type="ECO:0000313" key="7">
    <source>
        <dbReference type="EMBL" id="MFC3389490.1"/>
    </source>
</evidence>
<dbReference type="InterPro" id="IPR030678">
    <property type="entry name" value="Peptide/Ni-bd"/>
</dbReference>
<reference evidence="8" key="1">
    <citation type="journal article" date="2019" name="Int. J. Syst. Evol. Microbiol.">
        <title>The Global Catalogue of Microorganisms (GCM) 10K type strain sequencing project: providing services to taxonomists for standard genome sequencing and annotation.</title>
        <authorList>
            <consortium name="The Broad Institute Genomics Platform"/>
            <consortium name="The Broad Institute Genome Sequencing Center for Infectious Disease"/>
            <person name="Wu L."/>
            <person name="Ma J."/>
        </authorList>
    </citation>
    <scope>NUCLEOTIDE SEQUENCE [LARGE SCALE GENOMIC DNA]</scope>
    <source>
        <strain evidence="8">CCM 7756</strain>
    </source>
</reference>
<evidence type="ECO:0000256" key="5">
    <source>
        <dbReference type="SAM" id="SignalP"/>
    </source>
</evidence>
<organism evidence="7 8">
    <name type="scientific">Salinicoccus sesuvii</name>
    <dbReference type="NCBI Taxonomy" id="868281"/>
    <lineage>
        <taxon>Bacteria</taxon>
        <taxon>Bacillati</taxon>
        <taxon>Bacillota</taxon>
        <taxon>Bacilli</taxon>
        <taxon>Bacillales</taxon>
        <taxon>Staphylococcaceae</taxon>
        <taxon>Salinicoccus</taxon>
    </lineage>
</organism>
<dbReference type="EMBL" id="JBHRVQ010000001">
    <property type="protein sequence ID" value="MFC3389490.1"/>
    <property type="molecule type" value="Genomic_DNA"/>
</dbReference>
<feature type="signal peptide" evidence="5">
    <location>
        <begin position="1"/>
        <end position="18"/>
    </location>
</feature>
<dbReference type="PANTHER" id="PTHR30290">
    <property type="entry name" value="PERIPLASMIC BINDING COMPONENT OF ABC TRANSPORTER"/>
    <property type="match status" value="1"/>
</dbReference>
<protein>
    <submittedName>
        <fullName evidence="7">Glutathione ABC transporter substrate-binding protein</fullName>
    </submittedName>
</protein>
<dbReference type="Gene3D" id="3.40.190.10">
    <property type="entry name" value="Periplasmic binding protein-like II"/>
    <property type="match status" value="1"/>
</dbReference>
<dbReference type="SUPFAM" id="SSF53850">
    <property type="entry name" value="Periplasmic binding protein-like II"/>
    <property type="match status" value="1"/>
</dbReference>
<comment type="similarity">
    <text evidence="1">Belongs to the bacterial solute-binding protein 5 family.</text>
</comment>
<comment type="caution">
    <text evidence="7">The sequence shown here is derived from an EMBL/GenBank/DDBJ whole genome shotgun (WGS) entry which is preliminary data.</text>
</comment>
<feature type="region of interest" description="Disordered" evidence="4">
    <location>
        <begin position="24"/>
        <end position="46"/>
    </location>
</feature>
<dbReference type="Pfam" id="PF00496">
    <property type="entry name" value="SBP_bac_5"/>
    <property type="match status" value="1"/>
</dbReference>
<dbReference type="Proteomes" id="UP001595637">
    <property type="component" value="Unassembled WGS sequence"/>
</dbReference>
<keyword evidence="3 5" id="KW-0732">Signal</keyword>
<evidence type="ECO:0000259" key="6">
    <source>
        <dbReference type="Pfam" id="PF00496"/>
    </source>
</evidence>
<dbReference type="InterPro" id="IPR039424">
    <property type="entry name" value="SBP_5"/>
</dbReference>
<evidence type="ECO:0000313" key="8">
    <source>
        <dbReference type="Proteomes" id="UP001595637"/>
    </source>
</evidence>